<reference evidence="1 2" key="1">
    <citation type="submission" date="2023-11" db="EMBL/GenBank/DDBJ databases">
        <title>An acidophilic fungus is an integral part of prey digestion in a carnivorous sundew plant.</title>
        <authorList>
            <person name="Tsai I.J."/>
        </authorList>
    </citation>
    <scope>NUCLEOTIDE SEQUENCE [LARGE SCALE GENOMIC DNA]</scope>
    <source>
        <strain evidence="1">169a</strain>
    </source>
</reference>
<accession>A0AAQ3MCH3</accession>
<name>A0AAQ3MCH3_9PEZI</name>
<proteinExistence type="predicted"/>
<evidence type="ECO:0000313" key="1">
    <source>
        <dbReference type="EMBL" id="WPH05073.1"/>
    </source>
</evidence>
<dbReference type="PANTHER" id="PTHR36166:SF1">
    <property type="entry name" value="SRPBCC DOMAIN-CONTAINING PROTEIN"/>
    <property type="match status" value="1"/>
</dbReference>
<dbReference type="InterPro" id="IPR019587">
    <property type="entry name" value="Polyketide_cyclase/dehydratase"/>
</dbReference>
<evidence type="ECO:0000313" key="2">
    <source>
        <dbReference type="Proteomes" id="UP001303373"/>
    </source>
</evidence>
<dbReference type="AlphaFoldDB" id="A0AAQ3MCH3"/>
<evidence type="ECO:0008006" key="3">
    <source>
        <dbReference type="Google" id="ProtNLM"/>
    </source>
</evidence>
<gene>
    <name evidence="1" type="ORF">R9X50_00797200</name>
</gene>
<dbReference type="CDD" id="cd07822">
    <property type="entry name" value="SRPBCC_4"/>
    <property type="match status" value="1"/>
</dbReference>
<protein>
    <recommendedName>
        <fullName evidence="3">SRPBCC domain-containing protein</fullName>
    </recommendedName>
</protein>
<keyword evidence="2" id="KW-1185">Reference proteome</keyword>
<dbReference type="Pfam" id="PF10604">
    <property type="entry name" value="Polyketide_cyc2"/>
    <property type="match status" value="1"/>
</dbReference>
<sequence>MSTVTSSIEINSSPEHVRKVLLDFENMSSWTQGFIRSIQPANPDKKNIEKGDKLNVKLEGASFSPVVLENSPELFQWRGSIPLLFNGDHSFRFEPGTTPGTTMFHHSEKFTGILTLLLKVMPQTSKQKEGFDGFNSDFKIRVESLK</sequence>
<dbReference type="PANTHER" id="PTHR36166">
    <property type="entry name" value="CHROMOSOME 9, WHOLE GENOME SHOTGUN SEQUENCE"/>
    <property type="match status" value="1"/>
</dbReference>
<dbReference type="Gene3D" id="3.30.530.20">
    <property type="match status" value="1"/>
</dbReference>
<dbReference type="InterPro" id="IPR023393">
    <property type="entry name" value="START-like_dom_sf"/>
</dbReference>
<organism evidence="1 2">
    <name type="scientific">Acrodontium crateriforme</name>
    <dbReference type="NCBI Taxonomy" id="150365"/>
    <lineage>
        <taxon>Eukaryota</taxon>
        <taxon>Fungi</taxon>
        <taxon>Dikarya</taxon>
        <taxon>Ascomycota</taxon>
        <taxon>Pezizomycotina</taxon>
        <taxon>Dothideomycetes</taxon>
        <taxon>Dothideomycetidae</taxon>
        <taxon>Mycosphaerellales</taxon>
        <taxon>Teratosphaeriaceae</taxon>
        <taxon>Acrodontium</taxon>
    </lineage>
</organism>
<dbReference type="Proteomes" id="UP001303373">
    <property type="component" value="Chromosome 14"/>
</dbReference>
<dbReference type="EMBL" id="CP138593">
    <property type="protein sequence ID" value="WPH05073.1"/>
    <property type="molecule type" value="Genomic_DNA"/>
</dbReference>
<dbReference type="SUPFAM" id="SSF55961">
    <property type="entry name" value="Bet v1-like"/>
    <property type="match status" value="1"/>
</dbReference>